<keyword evidence="6 7" id="KW-0804">Transcription</keyword>
<dbReference type="InterPro" id="IPR020603">
    <property type="entry name" value="MraZ_dom"/>
</dbReference>
<keyword evidence="10" id="KW-1185">Reference proteome</keyword>
<sequence>MLMGEYEHTLDPKGRVIFPAKLREDLGDNFIIAKGLDNCLFVYPPAQWQRLQDSINALPFSKASALQRFFFSGASEAISDKQGRVLIPANLRQYAGLDKDIIIVGASVRAEIWDKTKWQEQSARLTAETIENVMDELGF</sequence>
<dbReference type="SUPFAM" id="SSF89447">
    <property type="entry name" value="AbrB/MazE/MraZ-like"/>
    <property type="match status" value="1"/>
</dbReference>
<dbReference type="GO" id="GO:0009295">
    <property type="term" value="C:nucleoid"/>
    <property type="evidence" value="ECO:0007669"/>
    <property type="project" value="UniProtKB-SubCell"/>
</dbReference>
<gene>
    <name evidence="7" type="primary">mraZ</name>
    <name evidence="9" type="ORF">SAMN05192585_10421</name>
</gene>
<dbReference type="NCBIfam" id="TIGR00242">
    <property type="entry name" value="division/cell wall cluster transcriptional repressor MraZ"/>
    <property type="match status" value="1"/>
</dbReference>
<evidence type="ECO:0000256" key="5">
    <source>
        <dbReference type="ARBA" id="ARBA00023125"/>
    </source>
</evidence>
<evidence type="ECO:0000256" key="4">
    <source>
        <dbReference type="ARBA" id="ARBA00023015"/>
    </source>
</evidence>
<dbReference type="GO" id="GO:0005737">
    <property type="term" value="C:cytoplasm"/>
    <property type="evidence" value="ECO:0007669"/>
    <property type="project" value="UniProtKB-UniRule"/>
</dbReference>
<dbReference type="PANTHER" id="PTHR34701">
    <property type="entry name" value="TRANSCRIPTIONAL REGULATOR MRAZ"/>
    <property type="match status" value="1"/>
</dbReference>
<accession>A0A1G9VJ96</accession>
<feature type="domain" description="SpoVT-AbrB" evidence="8">
    <location>
        <begin position="74"/>
        <end position="117"/>
    </location>
</feature>
<dbReference type="STRING" id="258515.SAMN05192585_10421"/>
<evidence type="ECO:0000256" key="1">
    <source>
        <dbReference type="ARBA" id="ARBA00013860"/>
    </source>
</evidence>
<dbReference type="Pfam" id="PF02381">
    <property type="entry name" value="MraZ"/>
    <property type="match status" value="2"/>
</dbReference>
<protein>
    <recommendedName>
        <fullName evidence="1 7">Transcriptional regulator MraZ</fullName>
    </recommendedName>
</protein>
<keyword evidence="3" id="KW-0677">Repeat</keyword>
<keyword evidence="5 7" id="KW-0238">DNA-binding</keyword>
<dbReference type="GO" id="GO:2000143">
    <property type="term" value="P:negative regulation of DNA-templated transcription initiation"/>
    <property type="evidence" value="ECO:0007669"/>
    <property type="project" value="TreeGrafter"/>
</dbReference>
<comment type="subunit">
    <text evidence="7">Forms oligomers.</text>
</comment>
<dbReference type="GO" id="GO:0000976">
    <property type="term" value="F:transcription cis-regulatory region binding"/>
    <property type="evidence" value="ECO:0007669"/>
    <property type="project" value="TreeGrafter"/>
</dbReference>
<evidence type="ECO:0000256" key="2">
    <source>
        <dbReference type="ARBA" id="ARBA00022490"/>
    </source>
</evidence>
<dbReference type="OrthoDB" id="9807753at2"/>
<evidence type="ECO:0000313" key="9">
    <source>
        <dbReference type="EMBL" id="SDM72153.1"/>
    </source>
</evidence>
<comment type="subcellular location">
    <subcellularLocation>
        <location evidence="7">Cytoplasm</location>
        <location evidence="7">Nucleoid</location>
    </subcellularLocation>
</comment>
<dbReference type="PROSITE" id="PS51740">
    <property type="entry name" value="SPOVT_ABRB"/>
    <property type="match status" value="2"/>
</dbReference>
<dbReference type="HAMAP" id="MF_01008">
    <property type="entry name" value="MraZ"/>
    <property type="match status" value="1"/>
</dbReference>
<dbReference type="PANTHER" id="PTHR34701:SF1">
    <property type="entry name" value="TRANSCRIPTIONAL REGULATOR MRAZ"/>
    <property type="match status" value="1"/>
</dbReference>
<dbReference type="InterPro" id="IPR037914">
    <property type="entry name" value="SpoVT-AbrB_sf"/>
</dbReference>
<reference evidence="9 10" key="1">
    <citation type="submission" date="2016-10" db="EMBL/GenBank/DDBJ databases">
        <authorList>
            <person name="de Groot N.N."/>
        </authorList>
    </citation>
    <scope>NUCLEOTIDE SEQUENCE [LARGE SCALE GENOMIC DNA]</scope>
    <source>
        <strain evidence="9 10">CGMCC 1.5012</strain>
    </source>
</reference>
<dbReference type="InterPro" id="IPR035642">
    <property type="entry name" value="MraZ_N"/>
</dbReference>
<dbReference type="InterPro" id="IPR003444">
    <property type="entry name" value="MraZ"/>
</dbReference>
<dbReference type="InterPro" id="IPR035644">
    <property type="entry name" value="MraZ_C"/>
</dbReference>
<dbReference type="EMBL" id="FNID01000004">
    <property type="protein sequence ID" value="SDM72153.1"/>
    <property type="molecule type" value="Genomic_DNA"/>
</dbReference>
<dbReference type="Gene3D" id="3.40.1550.20">
    <property type="entry name" value="Transcriptional regulator MraZ domain"/>
    <property type="match status" value="1"/>
</dbReference>
<proteinExistence type="inferred from homology"/>
<comment type="similarity">
    <text evidence="7">Belongs to the MraZ family.</text>
</comment>
<name>A0A1G9VJ96_9FIRM</name>
<evidence type="ECO:0000256" key="6">
    <source>
        <dbReference type="ARBA" id="ARBA00023163"/>
    </source>
</evidence>
<evidence type="ECO:0000313" key="10">
    <source>
        <dbReference type="Proteomes" id="UP000199182"/>
    </source>
</evidence>
<feature type="domain" description="SpoVT-AbrB" evidence="8">
    <location>
        <begin position="5"/>
        <end position="47"/>
    </location>
</feature>
<organism evidence="9 10">
    <name type="scientific">Acetanaerobacterium elongatum</name>
    <dbReference type="NCBI Taxonomy" id="258515"/>
    <lineage>
        <taxon>Bacteria</taxon>
        <taxon>Bacillati</taxon>
        <taxon>Bacillota</taxon>
        <taxon>Clostridia</taxon>
        <taxon>Eubacteriales</taxon>
        <taxon>Oscillospiraceae</taxon>
        <taxon>Acetanaerobacterium</taxon>
    </lineage>
</organism>
<dbReference type="InterPro" id="IPR038619">
    <property type="entry name" value="MraZ_sf"/>
</dbReference>
<keyword evidence="4 7" id="KW-0805">Transcription regulation</keyword>
<evidence type="ECO:0000259" key="8">
    <source>
        <dbReference type="PROSITE" id="PS51740"/>
    </source>
</evidence>
<dbReference type="Proteomes" id="UP000199182">
    <property type="component" value="Unassembled WGS sequence"/>
</dbReference>
<keyword evidence="2 7" id="KW-0963">Cytoplasm</keyword>
<dbReference type="AlphaFoldDB" id="A0A1G9VJ96"/>
<dbReference type="InterPro" id="IPR007159">
    <property type="entry name" value="SpoVT-AbrB_dom"/>
</dbReference>
<evidence type="ECO:0000256" key="7">
    <source>
        <dbReference type="HAMAP-Rule" id="MF_01008"/>
    </source>
</evidence>
<dbReference type="RefSeq" id="WP_092637934.1">
    <property type="nucleotide sequence ID" value="NZ_FNID01000004.1"/>
</dbReference>
<evidence type="ECO:0000256" key="3">
    <source>
        <dbReference type="ARBA" id="ARBA00022737"/>
    </source>
</evidence>
<dbReference type="CDD" id="cd16320">
    <property type="entry name" value="MraZ_N"/>
    <property type="match status" value="1"/>
</dbReference>
<dbReference type="GO" id="GO:0003700">
    <property type="term" value="F:DNA-binding transcription factor activity"/>
    <property type="evidence" value="ECO:0007669"/>
    <property type="project" value="UniProtKB-UniRule"/>
</dbReference>
<dbReference type="CDD" id="cd16321">
    <property type="entry name" value="MraZ_C"/>
    <property type="match status" value="1"/>
</dbReference>